<gene>
    <name evidence="3" type="ORF">M5K25_005342</name>
</gene>
<feature type="domain" description="RNase H type-1" evidence="2">
    <location>
        <begin position="400"/>
        <end position="513"/>
    </location>
</feature>
<feature type="compositionally biased region" description="Low complexity" evidence="1">
    <location>
        <begin position="206"/>
        <end position="215"/>
    </location>
</feature>
<dbReference type="Proteomes" id="UP001552299">
    <property type="component" value="Unassembled WGS sequence"/>
</dbReference>
<feature type="region of interest" description="Disordered" evidence="1">
    <location>
        <begin position="256"/>
        <end position="276"/>
    </location>
</feature>
<reference evidence="3 4" key="1">
    <citation type="journal article" date="2024" name="Plant Biotechnol. J.">
        <title>Dendrobium thyrsiflorum genome and its molecular insights into genes involved in important horticultural traits.</title>
        <authorList>
            <person name="Chen B."/>
            <person name="Wang J.Y."/>
            <person name="Zheng P.J."/>
            <person name="Li K.L."/>
            <person name="Liang Y.M."/>
            <person name="Chen X.F."/>
            <person name="Zhang C."/>
            <person name="Zhao X."/>
            <person name="He X."/>
            <person name="Zhang G.Q."/>
            <person name="Liu Z.J."/>
            <person name="Xu Q."/>
        </authorList>
    </citation>
    <scope>NUCLEOTIDE SEQUENCE [LARGE SCALE GENOMIC DNA]</scope>
    <source>
        <strain evidence="3">GZMU011</strain>
    </source>
</reference>
<dbReference type="SUPFAM" id="SSF53098">
    <property type="entry name" value="Ribonuclease H-like"/>
    <property type="match status" value="1"/>
</dbReference>
<evidence type="ECO:0000313" key="4">
    <source>
        <dbReference type="Proteomes" id="UP001552299"/>
    </source>
</evidence>
<dbReference type="InterPro" id="IPR044730">
    <property type="entry name" value="RNase_H-like_dom_plant"/>
</dbReference>
<feature type="region of interest" description="Disordered" evidence="1">
    <location>
        <begin position="59"/>
        <end position="139"/>
    </location>
</feature>
<keyword evidence="4" id="KW-1185">Reference proteome</keyword>
<feature type="compositionally biased region" description="Low complexity" evidence="1">
    <location>
        <begin position="66"/>
        <end position="84"/>
    </location>
</feature>
<feature type="compositionally biased region" description="Basic residues" evidence="1">
    <location>
        <begin position="92"/>
        <end position="101"/>
    </location>
</feature>
<evidence type="ECO:0000313" key="3">
    <source>
        <dbReference type="EMBL" id="KAL0924509.1"/>
    </source>
</evidence>
<evidence type="ECO:0000256" key="1">
    <source>
        <dbReference type="SAM" id="MobiDB-lite"/>
    </source>
</evidence>
<name>A0ABD0VHF1_DENTH</name>
<dbReference type="PANTHER" id="PTHR34460">
    <property type="entry name" value="VITELLOGENIN-LIKE PROTEIN"/>
    <property type="match status" value="1"/>
</dbReference>
<accession>A0ABD0VHF1</accession>
<dbReference type="Pfam" id="PF13456">
    <property type="entry name" value="RVT_3"/>
    <property type="match status" value="1"/>
</dbReference>
<dbReference type="InterPro" id="IPR002156">
    <property type="entry name" value="RNaseH_domain"/>
</dbReference>
<feature type="region of interest" description="Disordered" evidence="1">
    <location>
        <begin position="197"/>
        <end position="217"/>
    </location>
</feature>
<evidence type="ECO:0000259" key="2">
    <source>
        <dbReference type="Pfam" id="PF13456"/>
    </source>
</evidence>
<protein>
    <recommendedName>
        <fullName evidence="2">RNase H type-1 domain-containing protein</fullName>
    </recommendedName>
</protein>
<dbReference type="InterPro" id="IPR012337">
    <property type="entry name" value="RNaseH-like_sf"/>
</dbReference>
<dbReference type="CDD" id="cd06222">
    <property type="entry name" value="RNase_H_like"/>
    <property type="match status" value="1"/>
</dbReference>
<dbReference type="InterPro" id="IPR036397">
    <property type="entry name" value="RNaseH_sf"/>
</dbReference>
<dbReference type="AlphaFoldDB" id="A0ABD0VHF1"/>
<dbReference type="PANTHER" id="PTHR34460:SF2">
    <property type="entry name" value="OS04G0405500 PROTEIN"/>
    <property type="match status" value="1"/>
</dbReference>
<feature type="region of interest" description="Disordered" evidence="1">
    <location>
        <begin position="154"/>
        <end position="181"/>
    </location>
</feature>
<sequence length="514" mass="54723">MGEKVGRGGGAVMADELGEGMQCSDHPYRNNPGGICAFCLQEKLGKLVSSSKFSDPFFSIPPPPSASSSPPSFPSSDLPALPSSNRMSFLSSKHRRRKVKTHSTNAAAADRNAESVILNRSKSAAPRPRGGIADASDSPRKKSFWSFLTLTYSSSTSSAPIPTSFITKRRSTSSASSSSAVAGNCVSEIPKVAKDDEVSAGNDDASPSGSQASSSFGRKVARSRSVGCGSRSFSGDFLERISNGFGDCTLRRVESHRESKQKVSIHRGDRHENDDNEQRIKERIKCGGIFVGLGMTTYWLSATAAADACGDTVPLPAARRASAPHGRNKSWGWAFASPMRAFRPGGGGGQTTIIAAGGDTAGGSRIHRSNLGIKLDGGQPLTDPRIVYWLKPPSNFYKLNVDGTIGNSRLGCGGIIRDCHGNAIMAFAGNLVDASVNFAKVVAIHHGLNLCIAQDILNIVVEIDTTHINHLFNNNSAINYSSELFYIVRQIKSLLLLFNYSIAQIYRTGNASAC</sequence>
<proteinExistence type="predicted"/>
<dbReference type="EMBL" id="JANQDX010000005">
    <property type="protein sequence ID" value="KAL0924509.1"/>
    <property type="molecule type" value="Genomic_DNA"/>
</dbReference>
<organism evidence="3 4">
    <name type="scientific">Dendrobium thyrsiflorum</name>
    <name type="common">Pinecone-like raceme dendrobium</name>
    <name type="synonym">Orchid</name>
    <dbReference type="NCBI Taxonomy" id="117978"/>
    <lineage>
        <taxon>Eukaryota</taxon>
        <taxon>Viridiplantae</taxon>
        <taxon>Streptophyta</taxon>
        <taxon>Embryophyta</taxon>
        <taxon>Tracheophyta</taxon>
        <taxon>Spermatophyta</taxon>
        <taxon>Magnoliopsida</taxon>
        <taxon>Liliopsida</taxon>
        <taxon>Asparagales</taxon>
        <taxon>Orchidaceae</taxon>
        <taxon>Epidendroideae</taxon>
        <taxon>Malaxideae</taxon>
        <taxon>Dendrobiinae</taxon>
        <taxon>Dendrobium</taxon>
    </lineage>
</organism>
<dbReference type="Gene3D" id="3.30.420.10">
    <property type="entry name" value="Ribonuclease H-like superfamily/Ribonuclease H"/>
    <property type="match status" value="1"/>
</dbReference>
<comment type="caution">
    <text evidence="3">The sequence shown here is derived from an EMBL/GenBank/DDBJ whole genome shotgun (WGS) entry which is preliminary data.</text>
</comment>